<name>A0A9W7DMV4_9STRA</name>
<dbReference type="GO" id="GO:0005509">
    <property type="term" value="F:calcium ion binding"/>
    <property type="evidence" value="ECO:0007669"/>
    <property type="project" value="InterPro"/>
</dbReference>
<dbReference type="Proteomes" id="UP001165082">
    <property type="component" value="Unassembled WGS sequence"/>
</dbReference>
<gene>
    <name evidence="4" type="ORF">TrRE_jg5519</name>
</gene>
<dbReference type="PROSITE" id="PS50222">
    <property type="entry name" value="EF_HAND_2"/>
    <property type="match status" value="1"/>
</dbReference>
<sequence length="1191" mass="134756">MDNFRGSHKGSVSNESASSELAARSSKAEKSVARSTEVAMAAMMKGKAKLKKLKAKAQKNISKRPRARPWDKPQPLRRRRASLFGTIRSVDEKHAIGMSFRTSNRMYEFSCPRHFTLDEDREYKASKIMSEDSQQGVFDTGSMASSLISFPNYNPDEARNHPEFPRNAREKKAILAKTSCSEFHSKRKSDLYNVLRDRYDPEHSESPLDPLYNFKALCMREALLFHPEVRATLDEIWHITDADNSNSISFLEYESMHEAMSIAVYGPNYLKKPEKIRRKLCLQDWNLDREGNDSLNYHRFTMCWFQLADQFTDKIAAHDYVTYLRSMFFKMVEMDENGVPRWKRDRVIAGLEKSKGKAFSLDLSAEAVNARSLTRKTLREERRQSLVGVSGRRGSIEDANKAASAVLAAKENEKKVQEKLEEERKRKATMEAEKKRLQRENDEKMSREERKSMKEADFESSEADAAYKEAIASGGGDEAMVFDNIMNQYVDRSAFARHYRASGEMTFERRVSTLREGHLGDDQYEDEEARHKRMTAFNEEAMIAARAEIDAISSDDDFGDNEVGDRGDATGRIADAEKDDVSSINSGSLRFETESQTKLRKKEEMVSKMETFEMQEEEVVMREFVEKEKIAMKEKEETEAVKRAEIAFKETEEREAKARKEREERMLEEIQERKRAATQAKGRLMKAEEEEYSRHLRRLSRKMSKRRAASEGAMQLKGRKASSAALRAVRAEEMLYEAAAKAEAAGVAGAVRGHRQSMRDMKMFAEMEKHAAGAPTMDEFRKSGKEELLSRINVKSVKKPNWGGLKKKLNEDKVDPEMKTDMAKSMLRRTMATNKQIMELKAASRKAQQERLMKKTMVNGTWEKGTSHLFWSGSDCSVVPAQKTQSLVSGNEIERWLGYGKVGGADKETPFYTGRPVVPIIWGKPPKPKPYVREGGEEGGSSPSSSFTFTTSQAPSNTLTPFSLDPHPLNLRYDFDFKKTIMRERSARSASRRSKKGLGKSGRVGTDGRREEYFRDDDDSEVLFAPTVMSPGKLSSGRWSPAMKKKMSKIFGRESLRSPALASPVKRLGLGLGTGRSEGLQKGQFDQRPRTGYGKLETSKFQAKDGGAGGRLEGRRLLLADDDWEASLKKDASAVSAASAAGSSIKESKSIEIWTPHSSQVQEEQSFASSHIRLIEDVVEAADQRLQALEG</sequence>
<feature type="domain" description="EF-hand" evidence="3">
    <location>
        <begin position="228"/>
        <end position="263"/>
    </location>
</feature>
<dbReference type="InterPro" id="IPR018247">
    <property type="entry name" value="EF_Hand_1_Ca_BS"/>
</dbReference>
<feature type="compositionally biased region" description="Basic residues" evidence="2">
    <location>
        <begin position="46"/>
        <end position="67"/>
    </location>
</feature>
<keyword evidence="5" id="KW-1185">Reference proteome</keyword>
<dbReference type="SUPFAM" id="SSF47473">
    <property type="entry name" value="EF-hand"/>
    <property type="match status" value="1"/>
</dbReference>
<feature type="region of interest" description="Disordered" evidence="2">
    <location>
        <begin position="412"/>
        <end position="463"/>
    </location>
</feature>
<dbReference type="OrthoDB" id="199568at2759"/>
<proteinExistence type="predicted"/>
<evidence type="ECO:0000313" key="4">
    <source>
        <dbReference type="EMBL" id="GMH48903.1"/>
    </source>
</evidence>
<comment type="caution">
    <text evidence="4">The sequence shown here is derived from an EMBL/GenBank/DDBJ whole genome shotgun (WGS) entry which is preliminary data.</text>
</comment>
<dbReference type="PROSITE" id="PS00018">
    <property type="entry name" value="EF_HAND_1"/>
    <property type="match status" value="1"/>
</dbReference>
<feature type="region of interest" description="Disordered" evidence="2">
    <location>
        <begin position="984"/>
        <end position="1010"/>
    </location>
</feature>
<feature type="region of interest" description="Disordered" evidence="2">
    <location>
        <begin position="1072"/>
        <end position="1108"/>
    </location>
</feature>
<dbReference type="EMBL" id="BRXZ01004440">
    <property type="protein sequence ID" value="GMH48903.1"/>
    <property type="molecule type" value="Genomic_DNA"/>
</dbReference>
<evidence type="ECO:0000259" key="3">
    <source>
        <dbReference type="PROSITE" id="PS50222"/>
    </source>
</evidence>
<keyword evidence="1" id="KW-0106">Calcium</keyword>
<feature type="region of interest" description="Disordered" evidence="2">
    <location>
        <begin position="671"/>
        <end position="716"/>
    </location>
</feature>
<protein>
    <recommendedName>
        <fullName evidence="3">EF-hand domain-containing protein</fullName>
    </recommendedName>
</protein>
<feature type="compositionally biased region" description="Basic and acidic residues" evidence="2">
    <location>
        <begin position="412"/>
        <end position="457"/>
    </location>
</feature>
<feature type="compositionally biased region" description="Low complexity" evidence="2">
    <location>
        <begin position="940"/>
        <end position="952"/>
    </location>
</feature>
<organism evidence="4 5">
    <name type="scientific">Triparma retinervis</name>
    <dbReference type="NCBI Taxonomy" id="2557542"/>
    <lineage>
        <taxon>Eukaryota</taxon>
        <taxon>Sar</taxon>
        <taxon>Stramenopiles</taxon>
        <taxon>Ochrophyta</taxon>
        <taxon>Bolidophyceae</taxon>
        <taxon>Parmales</taxon>
        <taxon>Triparmaceae</taxon>
        <taxon>Triparma</taxon>
    </lineage>
</organism>
<evidence type="ECO:0000256" key="1">
    <source>
        <dbReference type="ARBA" id="ARBA00022837"/>
    </source>
</evidence>
<feature type="compositionally biased region" description="Low complexity" evidence="2">
    <location>
        <begin position="9"/>
        <end position="25"/>
    </location>
</feature>
<evidence type="ECO:0000256" key="2">
    <source>
        <dbReference type="SAM" id="MobiDB-lite"/>
    </source>
</evidence>
<evidence type="ECO:0000313" key="5">
    <source>
        <dbReference type="Proteomes" id="UP001165082"/>
    </source>
</evidence>
<dbReference type="AlphaFoldDB" id="A0A9W7DMV4"/>
<feature type="region of interest" description="Disordered" evidence="2">
    <location>
        <begin position="925"/>
        <end position="963"/>
    </location>
</feature>
<feature type="compositionally biased region" description="Basic residues" evidence="2">
    <location>
        <begin position="695"/>
        <end position="707"/>
    </location>
</feature>
<dbReference type="InterPro" id="IPR002048">
    <property type="entry name" value="EF_hand_dom"/>
</dbReference>
<dbReference type="InterPro" id="IPR011992">
    <property type="entry name" value="EF-hand-dom_pair"/>
</dbReference>
<accession>A0A9W7DMV4</accession>
<feature type="region of interest" description="Disordered" evidence="2">
    <location>
        <begin position="1"/>
        <end position="75"/>
    </location>
</feature>
<reference evidence="4" key="1">
    <citation type="submission" date="2022-07" db="EMBL/GenBank/DDBJ databases">
        <title>Genome analysis of Parmales, a sister group of diatoms, reveals the evolutionary specialization of diatoms from phago-mixotrophs to photoautotrophs.</title>
        <authorList>
            <person name="Ban H."/>
            <person name="Sato S."/>
            <person name="Yoshikawa S."/>
            <person name="Kazumasa Y."/>
            <person name="Nakamura Y."/>
            <person name="Ichinomiya M."/>
            <person name="Saitoh K."/>
            <person name="Sato N."/>
            <person name="Blanc-Mathieu R."/>
            <person name="Endo H."/>
            <person name="Kuwata A."/>
            <person name="Ogata H."/>
        </authorList>
    </citation>
    <scope>NUCLEOTIDE SEQUENCE</scope>
</reference>